<evidence type="ECO:0000313" key="2">
    <source>
        <dbReference type="Proteomes" id="UP001153332"/>
    </source>
</evidence>
<keyword evidence="2" id="KW-1185">Reference proteome</keyword>
<protein>
    <submittedName>
        <fullName evidence="1">Uncharacterized protein</fullName>
    </submittedName>
</protein>
<accession>A0ACC2JIL9</accession>
<sequence>MPVPIVPNADSLVVSGENDVVVGDCPCTPALVDCCDCDNSNDDNGNGSDDDDDDTVAAALLSFMSSWLCPYLGLLCPL</sequence>
<organism evidence="1 2">
    <name type="scientific">Lasiodiplodia mahajangana</name>
    <dbReference type="NCBI Taxonomy" id="1108764"/>
    <lineage>
        <taxon>Eukaryota</taxon>
        <taxon>Fungi</taxon>
        <taxon>Dikarya</taxon>
        <taxon>Ascomycota</taxon>
        <taxon>Pezizomycotina</taxon>
        <taxon>Dothideomycetes</taxon>
        <taxon>Dothideomycetes incertae sedis</taxon>
        <taxon>Botryosphaeriales</taxon>
        <taxon>Botryosphaeriaceae</taxon>
        <taxon>Lasiodiplodia</taxon>
    </lineage>
</organism>
<reference evidence="1" key="1">
    <citation type="submission" date="2022-12" db="EMBL/GenBank/DDBJ databases">
        <title>Genome Sequence of Lasiodiplodia mahajangana.</title>
        <authorList>
            <person name="Buettner E."/>
        </authorList>
    </citation>
    <scope>NUCLEOTIDE SEQUENCE</scope>
    <source>
        <strain evidence="1">VT137</strain>
    </source>
</reference>
<dbReference type="EMBL" id="JAPUUL010001451">
    <property type="protein sequence ID" value="KAJ8127371.1"/>
    <property type="molecule type" value="Genomic_DNA"/>
</dbReference>
<evidence type="ECO:0000313" key="1">
    <source>
        <dbReference type="EMBL" id="KAJ8127371.1"/>
    </source>
</evidence>
<gene>
    <name evidence="1" type="ORF">O1611_g6266</name>
</gene>
<dbReference type="Proteomes" id="UP001153332">
    <property type="component" value="Unassembled WGS sequence"/>
</dbReference>
<comment type="caution">
    <text evidence="1">The sequence shown here is derived from an EMBL/GenBank/DDBJ whole genome shotgun (WGS) entry which is preliminary data.</text>
</comment>
<proteinExistence type="predicted"/>
<name>A0ACC2JIL9_9PEZI</name>